<evidence type="ECO:0000256" key="6">
    <source>
        <dbReference type="ARBA" id="ARBA00023136"/>
    </source>
</evidence>
<reference evidence="9" key="1">
    <citation type="submission" date="2019-06" db="EMBL/GenBank/DDBJ databases">
        <authorList>
            <person name="Le Quere A."/>
            <person name="Colella S."/>
        </authorList>
    </citation>
    <scope>NUCLEOTIDE SEQUENCE</scope>
    <source>
        <strain evidence="9">EmedicaeMD41</strain>
    </source>
</reference>
<keyword evidence="3 7" id="KW-0812">Transmembrane</keyword>
<dbReference type="PANTHER" id="PTHR43731:SF14">
    <property type="entry name" value="PRESENILIN-ASSOCIATED RHOMBOID-LIKE PROTEIN, MITOCHONDRIAL"/>
    <property type="match status" value="1"/>
</dbReference>
<evidence type="ECO:0000313" key="9">
    <source>
        <dbReference type="EMBL" id="VTZ61666.1"/>
    </source>
</evidence>
<gene>
    <name evidence="9" type="ORF">EMEDMD4_300032</name>
</gene>
<name>A0A508WWR3_9HYPH</name>
<comment type="similarity">
    <text evidence="2">Belongs to the peptidase S54 family.</text>
</comment>
<evidence type="ECO:0000256" key="3">
    <source>
        <dbReference type="ARBA" id="ARBA00022692"/>
    </source>
</evidence>
<sequence length="263" mass="28755">MFIPLHDRNELKHIRMQYVTIALILTNIVVWLVTVPVASEEFANAAILGLGYIPAIIFDYADLDPSLVIVPDGFTFLTYSFLHGDLSHLAMNMLFLWVFGDNVEDALGHFRFLVFYLLCAAAGAFAHGLLDLASEAPLIGASGAISGVVAAYFLLHPKVRVWVLVLFRIPLPLPAAIPLAFWIGQQFFMLVADTDSGVSWSAHVGGIVAGLLLVVILRRRGVPLFDRTIVTPRAVEHRTKAPEEVLTPASGVSRPAPHWGRPG</sequence>
<feature type="transmembrane region" description="Helical" evidence="7">
    <location>
        <begin position="81"/>
        <end position="100"/>
    </location>
</feature>
<dbReference type="PANTHER" id="PTHR43731">
    <property type="entry name" value="RHOMBOID PROTEASE"/>
    <property type="match status" value="1"/>
</dbReference>
<evidence type="ECO:0000256" key="4">
    <source>
        <dbReference type="ARBA" id="ARBA00022801"/>
    </source>
</evidence>
<feature type="transmembrane region" description="Helical" evidence="7">
    <location>
        <begin position="136"/>
        <end position="155"/>
    </location>
</feature>
<evidence type="ECO:0000256" key="2">
    <source>
        <dbReference type="ARBA" id="ARBA00009045"/>
    </source>
</evidence>
<feature type="transmembrane region" description="Helical" evidence="7">
    <location>
        <begin position="42"/>
        <end position="61"/>
    </location>
</feature>
<evidence type="ECO:0000256" key="1">
    <source>
        <dbReference type="ARBA" id="ARBA00004141"/>
    </source>
</evidence>
<dbReference type="GO" id="GO:0004252">
    <property type="term" value="F:serine-type endopeptidase activity"/>
    <property type="evidence" value="ECO:0007669"/>
    <property type="project" value="InterPro"/>
</dbReference>
<feature type="domain" description="Peptidase S54 rhomboid" evidence="8">
    <location>
        <begin position="74"/>
        <end position="219"/>
    </location>
</feature>
<dbReference type="GO" id="GO:0016020">
    <property type="term" value="C:membrane"/>
    <property type="evidence" value="ECO:0007669"/>
    <property type="project" value="UniProtKB-SubCell"/>
</dbReference>
<feature type="transmembrane region" description="Helical" evidence="7">
    <location>
        <begin position="16"/>
        <end position="35"/>
    </location>
</feature>
<dbReference type="SUPFAM" id="SSF144091">
    <property type="entry name" value="Rhomboid-like"/>
    <property type="match status" value="1"/>
</dbReference>
<feature type="transmembrane region" description="Helical" evidence="7">
    <location>
        <begin position="162"/>
        <end position="185"/>
    </location>
</feature>
<accession>A0A508WWR3</accession>
<keyword evidence="5 7" id="KW-1133">Transmembrane helix</keyword>
<keyword evidence="4" id="KW-0378">Hydrolase</keyword>
<protein>
    <submittedName>
        <fullName evidence="9">Rhomboid family protein</fullName>
    </submittedName>
</protein>
<proteinExistence type="inferred from homology"/>
<organism evidence="9">
    <name type="scientific">Sinorhizobium medicae</name>
    <dbReference type="NCBI Taxonomy" id="110321"/>
    <lineage>
        <taxon>Bacteria</taxon>
        <taxon>Pseudomonadati</taxon>
        <taxon>Pseudomonadota</taxon>
        <taxon>Alphaproteobacteria</taxon>
        <taxon>Hyphomicrobiales</taxon>
        <taxon>Rhizobiaceae</taxon>
        <taxon>Sinorhizobium/Ensifer group</taxon>
        <taxon>Sinorhizobium</taxon>
    </lineage>
</organism>
<evidence type="ECO:0000256" key="5">
    <source>
        <dbReference type="ARBA" id="ARBA00022989"/>
    </source>
</evidence>
<keyword evidence="6 7" id="KW-0472">Membrane</keyword>
<feature type="transmembrane region" description="Helical" evidence="7">
    <location>
        <begin position="112"/>
        <end position="130"/>
    </location>
</feature>
<comment type="subcellular location">
    <subcellularLocation>
        <location evidence="1">Membrane</location>
        <topology evidence="1">Multi-pass membrane protein</topology>
    </subcellularLocation>
</comment>
<dbReference type="Pfam" id="PF01694">
    <property type="entry name" value="Rhomboid"/>
    <property type="match status" value="1"/>
</dbReference>
<evidence type="ECO:0000259" key="8">
    <source>
        <dbReference type="Pfam" id="PF01694"/>
    </source>
</evidence>
<dbReference type="InterPro" id="IPR035952">
    <property type="entry name" value="Rhomboid-like_sf"/>
</dbReference>
<dbReference type="AlphaFoldDB" id="A0A508WWR3"/>
<dbReference type="RefSeq" id="WP_026183721.1">
    <property type="nucleotide sequence ID" value="NZ_CABFNB010000096.1"/>
</dbReference>
<dbReference type="Gene3D" id="1.20.1540.10">
    <property type="entry name" value="Rhomboid-like"/>
    <property type="match status" value="1"/>
</dbReference>
<evidence type="ECO:0000256" key="7">
    <source>
        <dbReference type="SAM" id="Phobius"/>
    </source>
</evidence>
<dbReference type="Proteomes" id="UP000507954">
    <property type="component" value="Unassembled WGS sequence"/>
</dbReference>
<feature type="transmembrane region" description="Helical" evidence="7">
    <location>
        <begin position="197"/>
        <end position="217"/>
    </location>
</feature>
<dbReference type="InterPro" id="IPR022764">
    <property type="entry name" value="Peptidase_S54_rhomboid_dom"/>
</dbReference>
<dbReference type="EMBL" id="CABFNB010000096">
    <property type="protein sequence ID" value="VTZ61666.1"/>
    <property type="molecule type" value="Genomic_DNA"/>
</dbReference>
<dbReference type="InterPro" id="IPR050925">
    <property type="entry name" value="Rhomboid_protease_S54"/>
</dbReference>